<protein>
    <recommendedName>
        <fullName evidence="5">Phosphatidate cytidylyltransferase</fullName>
    </recommendedName>
</protein>
<dbReference type="GO" id="GO:0004143">
    <property type="term" value="F:ATP-dependent diacylglycerol kinase activity"/>
    <property type="evidence" value="ECO:0007669"/>
    <property type="project" value="InterPro"/>
</dbReference>
<dbReference type="InterPro" id="IPR037997">
    <property type="entry name" value="Dgk1-like"/>
</dbReference>
<evidence type="ECO:0000256" key="1">
    <source>
        <dbReference type="SAM" id="MobiDB-lite"/>
    </source>
</evidence>
<keyword evidence="2" id="KW-0812">Transmembrane</keyword>
<sequence length="354" mass="38361">MTLPANDAFTLGLPHDSSRPSYSLTLRSSSPKLPFVTSTKVSHTPPSPAKVPPAARRPSRGGRSTSPDLRRRVGHRSDPDSSNTNDTASKAKAPPNPSNKLVPVEPIDWEIPRKALHSSIGFFTLYLYLSHGSPRPVVNALGLSLAVIVPADVLRLNFPRFERLYERVLGFLMRESEKNSPNGVIWYMLGVIFVLTVYPLDIAVVSILILSWVDTAASTIGRLYGPRTSRLPRSIWGIPVPFASRKSVAGFLAGSLTGTCIIIGFWGWVAPLGNTDPSWSWPGELSHTFGSYIVPGANAKIRGMIELGLLGVASGLISGVAEALDLGSLDDNLTLPIISGGCIWTLFKLVERWF</sequence>
<keyword evidence="2" id="KW-1133">Transmembrane helix</keyword>
<accession>A0A8E2DJ76</accession>
<keyword evidence="2" id="KW-0472">Membrane</keyword>
<evidence type="ECO:0000313" key="4">
    <source>
        <dbReference type="Proteomes" id="UP000250043"/>
    </source>
</evidence>
<dbReference type="PANTHER" id="PTHR31303">
    <property type="entry name" value="CTP-DEPENDENT DIACYLGLYCEROL KINASE 1"/>
    <property type="match status" value="1"/>
</dbReference>
<feature type="region of interest" description="Disordered" evidence="1">
    <location>
        <begin position="1"/>
        <end position="102"/>
    </location>
</feature>
<dbReference type="Proteomes" id="UP000250043">
    <property type="component" value="Unassembled WGS sequence"/>
</dbReference>
<reference evidence="3 4" key="1">
    <citation type="submission" date="2016-07" db="EMBL/GenBank/DDBJ databases">
        <title>Draft genome of the white-rot fungus Obba rivulosa 3A-2.</title>
        <authorList>
            <consortium name="DOE Joint Genome Institute"/>
            <person name="Miettinen O."/>
            <person name="Riley R."/>
            <person name="Acob R."/>
            <person name="Barry K."/>
            <person name="Cullen D."/>
            <person name="De Vries R."/>
            <person name="Hainaut M."/>
            <person name="Hatakka A."/>
            <person name="Henrissat B."/>
            <person name="Hilden K."/>
            <person name="Kuo R."/>
            <person name="Labutti K."/>
            <person name="Lipzen A."/>
            <person name="Makela M.R."/>
            <person name="Sandor L."/>
            <person name="Spatafora J.W."/>
            <person name="Grigoriev I.V."/>
            <person name="Hibbett D.S."/>
        </authorList>
    </citation>
    <scope>NUCLEOTIDE SEQUENCE [LARGE SCALE GENOMIC DNA]</scope>
    <source>
        <strain evidence="3 4">3A-2</strain>
    </source>
</reference>
<feature type="compositionally biased region" description="Polar residues" evidence="1">
    <location>
        <begin position="19"/>
        <end position="44"/>
    </location>
</feature>
<evidence type="ECO:0008006" key="5">
    <source>
        <dbReference type="Google" id="ProtNLM"/>
    </source>
</evidence>
<keyword evidence="4" id="KW-1185">Reference proteome</keyword>
<name>A0A8E2DJ76_9APHY</name>
<dbReference type="GO" id="GO:0005789">
    <property type="term" value="C:endoplasmic reticulum membrane"/>
    <property type="evidence" value="ECO:0007669"/>
    <property type="project" value="TreeGrafter"/>
</dbReference>
<feature type="transmembrane region" description="Helical" evidence="2">
    <location>
        <begin position="333"/>
        <end position="350"/>
    </location>
</feature>
<dbReference type="AlphaFoldDB" id="A0A8E2DJ76"/>
<evidence type="ECO:0000313" key="3">
    <source>
        <dbReference type="EMBL" id="OCH87579.1"/>
    </source>
</evidence>
<proteinExistence type="predicted"/>
<feature type="compositionally biased region" description="Basic and acidic residues" evidence="1">
    <location>
        <begin position="68"/>
        <end position="79"/>
    </location>
</feature>
<gene>
    <name evidence="3" type="ORF">OBBRIDRAFT_820554</name>
</gene>
<dbReference type="EMBL" id="KV722480">
    <property type="protein sequence ID" value="OCH87579.1"/>
    <property type="molecule type" value="Genomic_DNA"/>
</dbReference>
<feature type="compositionally biased region" description="Low complexity" evidence="1">
    <location>
        <begin position="52"/>
        <end position="67"/>
    </location>
</feature>
<dbReference type="PANTHER" id="PTHR31303:SF1">
    <property type="entry name" value="CTP-DEPENDENT DIACYLGLYCEROL KINASE 1"/>
    <property type="match status" value="1"/>
</dbReference>
<feature type="transmembrane region" description="Helical" evidence="2">
    <location>
        <begin position="248"/>
        <end position="269"/>
    </location>
</feature>
<organism evidence="3 4">
    <name type="scientific">Obba rivulosa</name>
    <dbReference type="NCBI Taxonomy" id="1052685"/>
    <lineage>
        <taxon>Eukaryota</taxon>
        <taxon>Fungi</taxon>
        <taxon>Dikarya</taxon>
        <taxon>Basidiomycota</taxon>
        <taxon>Agaricomycotina</taxon>
        <taxon>Agaricomycetes</taxon>
        <taxon>Polyporales</taxon>
        <taxon>Gelatoporiaceae</taxon>
        <taxon>Obba</taxon>
    </lineage>
</organism>
<evidence type="ECO:0000256" key="2">
    <source>
        <dbReference type="SAM" id="Phobius"/>
    </source>
</evidence>
<dbReference type="OrthoDB" id="5673at2759"/>
<dbReference type="GO" id="GO:0006654">
    <property type="term" value="P:phosphatidic acid biosynthetic process"/>
    <property type="evidence" value="ECO:0007669"/>
    <property type="project" value="TreeGrafter"/>
</dbReference>